<keyword evidence="4" id="KW-1185">Reference proteome</keyword>
<keyword evidence="2" id="KW-0812">Transmembrane</keyword>
<dbReference type="Gene3D" id="2.170.300.10">
    <property type="entry name" value="Tie2 ligand-binding domain superfamily"/>
    <property type="match status" value="1"/>
</dbReference>
<protein>
    <submittedName>
        <fullName evidence="3">Uncharacterized protein</fullName>
    </submittedName>
</protein>
<evidence type="ECO:0000313" key="3">
    <source>
        <dbReference type="EMBL" id="KAK3801328.1"/>
    </source>
</evidence>
<dbReference type="EMBL" id="JAWDGP010000333">
    <property type="protein sequence ID" value="KAK3801328.1"/>
    <property type="molecule type" value="Genomic_DNA"/>
</dbReference>
<accession>A0AAE1ECV2</accession>
<evidence type="ECO:0000313" key="4">
    <source>
        <dbReference type="Proteomes" id="UP001283361"/>
    </source>
</evidence>
<reference evidence="3" key="1">
    <citation type="journal article" date="2023" name="G3 (Bethesda)">
        <title>A reference genome for the long-term kleptoplast-retaining sea slug Elysia crispata morphotype clarki.</title>
        <authorList>
            <person name="Eastman K.E."/>
            <person name="Pendleton A.L."/>
            <person name="Shaikh M.A."/>
            <person name="Suttiyut T."/>
            <person name="Ogas R."/>
            <person name="Tomko P."/>
            <person name="Gavelis G."/>
            <person name="Widhalm J.R."/>
            <person name="Wisecaver J.H."/>
        </authorList>
    </citation>
    <scope>NUCLEOTIDE SEQUENCE</scope>
    <source>
        <strain evidence="3">ECLA1</strain>
    </source>
</reference>
<feature type="region of interest" description="Disordered" evidence="1">
    <location>
        <begin position="169"/>
        <end position="217"/>
    </location>
</feature>
<name>A0AAE1ECV2_9GAST</name>
<organism evidence="3 4">
    <name type="scientific">Elysia crispata</name>
    <name type="common">lettuce slug</name>
    <dbReference type="NCBI Taxonomy" id="231223"/>
    <lineage>
        <taxon>Eukaryota</taxon>
        <taxon>Metazoa</taxon>
        <taxon>Spiralia</taxon>
        <taxon>Lophotrochozoa</taxon>
        <taxon>Mollusca</taxon>
        <taxon>Gastropoda</taxon>
        <taxon>Heterobranchia</taxon>
        <taxon>Euthyneura</taxon>
        <taxon>Panpulmonata</taxon>
        <taxon>Sacoglossa</taxon>
        <taxon>Placobranchoidea</taxon>
        <taxon>Plakobranchidae</taxon>
        <taxon>Elysia</taxon>
    </lineage>
</organism>
<evidence type="ECO:0000256" key="2">
    <source>
        <dbReference type="SAM" id="Phobius"/>
    </source>
</evidence>
<proteinExistence type="predicted"/>
<comment type="caution">
    <text evidence="3">The sequence shown here is derived from an EMBL/GenBank/DDBJ whole genome shotgun (WGS) entry which is preliminary data.</text>
</comment>
<evidence type="ECO:0000256" key="1">
    <source>
        <dbReference type="SAM" id="MobiDB-lite"/>
    </source>
</evidence>
<feature type="transmembrane region" description="Helical" evidence="2">
    <location>
        <begin position="131"/>
        <end position="152"/>
    </location>
</feature>
<gene>
    <name evidence="3" type="ORF">RRG08_049094</name>
</gene>
<sequence>MEGSVACTASTVSTLSRYSRVKPDCRAGQFGLRCERQCNCAVQGSCFIHSGGCPSGCASGCTGEDCSACPRGQYGPKCNETCSVYCAGPAGQCETGTGDCYQGSSLRIVMMSVPEVASQQREAAGGSDPDVWAVAATTVAAVTVAVLAVLVWRQYKIFKDRTSTSAYNNDIGGVEAAPPEDGNRQKPAQQVRDRELGPNLAGIKRMPGQQGRAGMRRPNRRYDTMETTSPQNVQVYDTGFVNCDSPLDSMTASVTHIA</sequence>
<keyword evidence="2" id="KW-1133">Transmembrane helix</keyword>
<dbReference type="Proteomes" id="UP001283361">
    <property type="component" value="Unassembled WGS sequence"/>
</dbReference>
<keyword evidence="2" id="KW-0472">Membrane</keyword>
<dbReference type="AlphaFoldDB" id="A0AAE1ECV2"/>